<proteinExistence type="predicted"/>
<name>A0A182VX09_9DIPT</name>
<accession>A0A182VX09</accession>
<protein>
    <submittedName>
        <fullName evidence="1">Uncharacterized protein</fullName>
    </submittedName>
</protein>
<evidence type="ECO:0000313" key="2">
    <source>
        <dbReference type="Proteomes" id="UP000075920"/>
    </source>
</evidence>
<dbReference type="EnsemblMetazoa" id="AMIN002608-RA">
    <property type="protein sequence ID" value="AMIN002608-PA"/>
    <property type="gene ID" value="AMIN002608"/>
</dbReference>
<dbReference type="Proteomes" id="UP000075920">
    <property type="component" value="Unassembled WGS sequence"/>
</dbReference>
<organism evidence="1 2">
    <name type="scientific">Anopheles minimus</name>
    <dbReference type="NCBI Taxonomy" id="112268"/>
    <lineage>
        <taxon>Eukaryota</taxon>
        <taxon>Metazoa</taxon>
        <taxon>Ecdysozoa</taxon>
        <taxon>Arthropoda</taxon>
        <taxon>Hexapoda</taxon>
        <taxon>Insecta</taxon>
        <taxon>Pterygota</taxon>
        <taxon>Neoptera</taxon>
        <taxon>Endopterygota</taxon>
        <taxon>Diptera</taxon>
        <taxon>Nematocera</taxon>
        <taxon>Culicoidea</taxon>
        <taxon>Culicidae</taxon>
        <taxon>Anophelinae</taxon>
        <taxon>Anopheles</taxon>
    </lineage>
</organism>
<sequence length="60" mass="6685">MQLSVSHKSRRCRPEQKSVVTAIETARFSLVSSVSHQHALTSCGPLAFGRAPRCRRHIVL</sequence>
<reference evidence="2" key="1">
    <citation type="submission" date="2013-03" db="EMBL/GenBank/DDBJ databases">
        <title>The Genome Sequence of Anopheles minimus MINIMUS1.</title>
        <authorList>
            <consortium name="The Broad Institute Genomics Platform"/>
            <person name="Neafsey D.E."/>
            <person name="Walton C."/>
            <person name="Walker B."/>
            <person name="Young S.K."/>
            <person name="Zeng Q."/>
            <person name="Gargeya S."/>
            <person name="Fitzgerald M."/>
            <person name="Haas B."/>
            <person name="Abouelleil A."/>
            <person name="Allen A.W."/>
            <person name="Alvarado L."/>
            <person name="Arachchi H.M."/>
            <person name="Berlin A.M."/>
            <person name="Chapman S.B."/>
            <person name="Gainer-Dewar J."/>
            <person name="Goldberg J."/>
            <person name="Griggs A."/>
            <person name="Gujja S."/>
            <person name="Hansen M."/>
            <person name="Howarth C."/>
            <person name="Imamovic A."/>
            <person name="Ireland A."/>
            <person name="Larimer J."/>
            <person name="McCowan C."/>
            <person name="Murphy C."/>
            <person name="Pearson M."/>
            <person name="Poon T.W."/>
            <person name="Priest M."/>
            <person name="Roberts A."/>
            <person name="Saif S."/>
            <person name="Shea T."/>
            <person name="Sisk P."/>
            <person name="Sykes S."/>
            <person name="Wortman J."/>
            <person name="Nusbaum C."/>
            <person name="Birren B."/>
        </authorList>
    </citation>
    <scope>NUCLEOTIDE SEQUENCE [LARGE SCALE GENOMIC DNA]</scope>
    <source>
        <strain evidence="2">MINIMUS1</strain>
    </source>
</reference>
<dbReference type="AlphaFoldDB" id="A0A182VX09"/>
<dbReference type="VEuPathDB" id="VectorBase:AMIN002608"/>
<keyword evidence="2" id="KW-1185">Reference proteome</keyword>
<reference evidence="1" key="2">
    <citation type="submission" date="2020-05" db="UniProtKB">
        <authorList>
            <consortium name="EnsemblMetazoa"/>
        </authorList>
    </citation>
    <scope>IDENTIFICATION</scope>
    <source>
        <strain evidence="1">MINIMUS1</strain>
    </source>
</reference>
<evidence type="ECO:0000313" key="1">
    <source>
        <dbReference type="EnsemblMetazoa" id="AMIN002608-PA"/>
    </source>
</evidence>